<feature type="compositionally biased region" description="Polar residues" evidence="2">
    <location>
        <begin position="46"/>
        <end position="56"/>
    </location>
</feature>
<feature type="compositionally biased region" description="Low complexity" evidence="2">
    <location>
        <begin position="101"/>
        <end position="133"/>
    </location>
</feature>
<feature type="compositionally biased region" description="Polar residues" evidence="2">
    <location>
        <begin position="273"/>
        <end position="286"/>
    </location>
</feature>
<evidence type="ECO:0000313" key="4">
    <source>
        <dbReference type="Proteomes" id="UP001342314"/>
    </source>
</evidence>
<feature type="compositionally biased region" description="Low complexity" evidence="2">
    <location>
        <begin position="401"/>
        <end position="412"/>
    </location>
</feature>
<feature type="compositionally biased region" description="Gly residues" evidence="2">
    <location>
        <begin position="347"/>
        <end position="363"/>
    </location>
</feature>
<feature type="compositionally biased region" description="Low complexity" evidence="2">
    <location>
        <begin position="199"/>
        <end position="219"/>
    </location>
</feature>
<keyword evidence="4" id="KW-1185">Reference proteome</keyword>
<keyword evidence="1" id="KW-0175">Coiled coil</keyword>
<evidence type="ECO:0000256" key="1">
    <source>
        <dbReference type="SAM" id="Coils"/>
    </source>
</evidence>
<feature type="compositionally biased region" description="Low complexity" evidence="2">
    <location>
        <begin position="494"/>
        <end position="509"/>
    </location>
</feature>
<feature type="compositionally biased region" description="Low complexity" evidence="2">
    <location>
        <begin position="230"/>
        <end position="241"/>
    </location>
</feature>
<protein>
    <recommendedName>
        <fullName evidence="5">Proteophosphoglycan ppg4</fullName>
    </recommendedName>
</protein>
<feature type="region of interest" description="Disordered" evidence="2">
    <location>
        <begin position="327"/>
        <end position="516"/>
    </location>
</feature>
<feature type="region of interest" description="Disordered" evidence="2">
    <location>
        <begin position="273"/>
        <end position="298"/>
    </location>
</feature>
<feature type="compositionally biased region" description="Acidic residues" evidence="2">
    <location>
        <begin position="483"/>
        <end position="492"/>
    </location>
</feature>
<reference evidence="3 4" key="1">
    <citation type="submission" date="2021-12" db="EMBL/GenBank/DDBJ databases">
        <title>High titer production of polyol ester of fatty acids by Rhodotorula paludigena BS15 towards product separation-free biomass refinery.</title>
        <authorList>
            <person name="Mano J."/>
            <person name="Ono H."/>
            <person name="Tanaka T."/>
            <person name="Naito K."/>
            <person name="Sushida H."/>
            <person name="Ike M."/>
            <person name="Tokuyasu K."/>
            <person name="Kitaoka M."/>
        </authorList>
    </citation>
    <scope>NUCLEOTIDE SEQUENCE [LARGE SCALE GENOMIC DNA]</scope>
    <source>
        <strain evidence="3 4">BS15</strain>
    </source>
</reference>
<dbReference type="Proteomes" id="UP001342314">
    <property type="component" value="Unassembled WGS sequence"/>
</dbReference>
<proteinExistence type="predicted"/>
<evidence type="ECO:0008006" key="5">
    <source>
        <dbReference type="Google" id="ProtNLM"/>
    </source>
</evidence>
<feature type="coiled-coil region" evidence="1">
    <location>
        <begin position="151"/>
        <end position="178"/>
    </location>
</feature>
<feature type="compositionally biased region" description="Low complexity" evidence="2">
    <location>
        <begin position="328"/>
        <end position="346"/>
    </location>
</feature>
<feature type="compositionally biased region" description="Basic and acidic residues" evidence="2">
    <location>
        <begin position="466"/>
        <end position="482"/>
    </location>
</feature>
<feature type="region of interest" description="Disordered" evidence="2">
    <location>
        <begin position="191"/>
        <end position="243"/>
    </location>
</feature>
<comment type="caution">
    <text evidence="3">The sequence shown here is derived from an EMBL/GenBank/DDBJ whole genome shotgun (WGS) entry which is preliminary data.</text>
</comment>
<feature type="compositionally biased region" description="Low complexity" evidence="2">
    <location>
        <begin position="20"/>
        <end position="31"/>
    </location>
</feature>
<sequence>MATDQNDLVQQLTHRLTQVRAPPAASSADRPPLGPRTLAPAPGGQLTRSVGRQQLQTEKDALEQAIEDQGDAIALKLRLALLAVERQTPHHPQTRPRTRSKSSASPASSLSTSASTSSSTSFPSSPSTHVSPVLAPPPDLAPDVIAALRENQTLRVRLANSERVNAAYQRELAELRRRCGISIDELEELDLVGSGAGPSGSSASVRRPRSIPRGSSSERVLPPTSSIRIPGAAASVSPPSARLSTTSFPFSATNNGGSSARFAPQSYASYSSSINTTATTPSSSYPNARPPAPTPATAAAFSPASFIAAPAARRNSLNNLVATHFAAPSSSPSTPVPSEQHSSTGSTGNGSSGNVAAGGGSGTGMIDLDDLLNLAPPPLPGSAAGLGLQSGGSGRARRRSTASSSSASGSGSNLVEGGGAAPAPPPDPLVAAITRSLAKLAAAGRGVHESEADEDVDEDDEDDERSSETSRDDEIEPRRGLAGDEDDDEGEDTPLSISPGSRSGSLSRRVSARLTG</sequence>
<accession>A0AAV5G4W6</accession>
<name>A0AAV5G4W6_9BASI</name>
<dbReference type="EMBL" id="BQKY01000001">
    <property type="protein sequence ID" value="GJN87380.1"/>
    <property type="molecule type" value="Genomic_DNA"/>
</dbReference>
<organism evidence="3 4">
    <name type="scientific">Rhodotorula paludigena</name>
    <dbReference type="NCBI Taxonomy" id="86838"/>
    <lineage>
        <taxon>Eukaryota</taxon>
        <taxon>Fungi</taxon>
        <taxon>Dikarya</taxon>
        <taxon>Basidiomycota</taxon>
        <taxon>Pucciniomycotina</taxon>
        <taxon>Microbotryomycetes</taxon>
        <taxon>Sporidiobolales</taxon>
        <taxon>Sporidiobolaceae</taxon>
        <taxon>Rhodotorula</taxon>
    </lineage>
</organism>
<feature type="region of interest" description="Disordered" evidence="2">
    <location>
        <begin position="15"/>
        <end position="61"/>
    </location>
</feature>
<feature type="compositionally biased region" description="Acidic residues" evidence="2">
    <location>
        <begin position="451"/>
        <end position="465"/>
    </location>
</feature>
<feature type="region of interest" description="Disordered" evidence="2">
    <location>
        <begin position="86"/>
        <end position="135"/>
    </location>
</feature>
<evidence type="ECO:0000313" key="3">
    <source>
        <dbReference type="EMBL" id="GJN87380.1"/>
    </source>
</evidence>
<dbReference type="AlphaFoldDB" id="A0AAV5G4W6"/>
<gene>
    <name evidence="3" type="ORF">Rhopal_000329-T1</name>
</gene>
<evidence type="ECO:0000256" key="2">
    <source>
        <dbReference type="SAM" id="MobiDB-lite"/>
    </source>
</evidence>